<dbReference type="InterPro" id="IPR050457">
    <property type="entry name" value="ZnFinger_BTB_dom_contain"/>
</dbReference>
<feature type="compositionally biased region" description="Low complexity" evidence="11">
    <location>
        <begin position="1"/>
        <end position="21"/>
    </location>
</feature>
<dbReference type="OrthoDB" id="654211at2759"/>
<keyword evidence="8" id="KW-0804">Transcription</keyword>
<dbReference type="PANTHER" id="PTHR46105:SF5">
    <property type="entry name" value="ZINC FINGER AND BTB DOMAIN-CONTAINING PROTEIN 44 ISOFORM X1"/>
    <property type="match status" value="1"/>
</dbReference>
<keyword evidence="7" id="KW-0238">DNA-binding</keyword>
<dbReference type="AlphaFoldDB" id="A0A9J6BVA3"/>
<dbReference type="SMART" id="SM00355">
    <property type="entry name" value="ZnF_C2H2"/>
    <property type="match status" value="6"/>
</dbReference>
<feature type="region of interest" description="Disordered" evidence="11">
    <location>
        <begin position="283"/>
        <end position="364"/>
    </location>
</feature>
<keyword evidence="2" id="KW-0479">Metal-binding</keyword>
<feature type="compositionally biased region" description="Low complexity" evidence="11">
    <location>
        <begin position="297"/>
        <end position="337"/>
    </location>
</feature>
<keyword evidence="4 10" id="KW-0863">Zinc-finger</keyword>
<dbReference type="SUPFAM" id="SSF57667">
    <property type="entry name" value="beta-beta-alpha zinc fingers"/>
    <property type="match status" value="2"/>
</dbReference>
<dbReference type="GO" id="GO:0000978">
    <property type="term" value="F:RNA polymerase II cis-regulatory region sequence-specific DNA binding"/>
    <property type="evidence" value="ECO:0007669"/>
    <property type="project" value="TreeGrafter"/>
</dbReference>
<reference evidence="13" key="1">
    <citation type="submission" date="2021-03" db="EMBL/GenBank/DDBJ databases">
        <title>Chromosome level genome of the anhydrobiotic midge Polypedilum vanderplanki.</title>
        <authorList>
            <person name="Yoshida Y."/>
            <person name="Kikawada T."/>
            <person name="Gusev O."/>
        </authorList>
    </citation>
    <scope>NUCLEOTIDE SEQUENCE</scope>
    <source>
        <strain evidence="13">NIAS01</strain>
        <tissue evidence="13">Whole body or cell culture</tissue>
    </source>
</reference>
<accession>A0A9J6BVA3</accession>
<evidence type="ECO:0000259" key="12">
    <source>
        <dbReference type="PROSITE" id="PS50157"/>
    </source>
</evidence>
<comment type="caution">
    <text evidence="13">The sequence shown here is derived from an EMBL/GenBank/DDBJ whole genome shotgun (WGS) entry which is preliminary data.</text>
</comment>
<evidence type="ECO:0000256" key="4">
    <source>
        <dbReference type="ARBA" id="ARBA00022771"/>
    </source>
</evidence>
<organism evidence="13 14">
    <name type="scientific">Polypedilum vanderplanki</name>
    <name type="common">Sleeping chironomid midge</name>
    <dbReference type="NCBI Taxonomy" id="319348"/>
    <lineage>
        <taxon>Eukaryota</taxon>
        <taxon>Metazoa</taxon>
        <taxon>Ecdysozoa</taxon>
        <taxon>Arthropoda</taxon>
        <taxon>Hexapoda</taxon>
        <taxon>Insecta</taxon>
        <taxon>Pterygota</taxon>
        <taxon>Neoptera</taxon>
        <taxon>Endopterygota</taxon>
        <taxon>Diptera</taxon>
        <taxon>Nematocera</taxon>
        <taxon>Chironomoidea</taxon>
        <taxon>Chironomidae</taxon>
        <taxon>Chironominae</taxon>
        <taxon>Polypedilum</taxon>
        <taxon>Polypedilum</taxon>
    </lineage>
</organism>
<dbReference type="InterPro" id="IPR013087">
    <property type="entry name" value="Znf_C2H2_type"/>
</dbReference>
<feature type="region of interest" description="Disordered" evidence="11">
    <location>
        <begin position="834"/>
        <end position="857"/>
    </location>
</feature>
<feature type="compositionally biased region" description="Low complexity" evidence="11">
    <location>
        <begin position="344"/>
        <end position="360"/>
    </location>
</feature>
<evidence type="ECO:0000256" key="9">
    <source>
        <dbReference type="ARBA" id="ARBA00023242"/>
    </source>
</evidence>
<evidence type="ECO:0000256" key="6">
    <source>
        <dbReference type="ARBA" id="ARBA00023015"/>
    </source>
</evidence>
<keyword evidence="9" id="KW-0539">Nucleus</keyword>
<evidence type="ECO:0000256" key="8">
    <source>
        <dbReference type="ARBA" id="ARBA00023163"/>
    </source>
</evidence>
<dbReference type="PROSITE" id="PS50157">
    <property type="entry name" value="ZINC_FINGER_C2H2_2"/>
    <property type="match status" value="2"/>
</dbReference>
<dbReference type="PROSITE" id="PS00028">
    <property type="entry name" value="ZINC_FINGER_C2H2_1"/>
    <property type="match status" value="2"/>
</dbReference>
<keyword evidence="3" id="KW-0677">Repeat</keyword>
<dbReference type="GO" id="GO:0008270">
    <property type="term" value="F:zinc ion binding"/>
    <property type="evidence" value="ECO:0007669"/>
    <property type="project" value="UniProtKB-KW"/>
</dbReference>
<dbReference type="InterPro" id="IPR036236">
    <property type="entry name" value="Znf_C2H2_sf"/>
</dbReference>
<evidence type="ECO:0000256" key="1">
    <source>
        <dbReference type="ARBA" id="ARBA00004123"/>
    </source>
</evidence>
<feature type="compositionally biased region" description="Polar residues" evidence="11">
    <location>
        <begin position="834"/>
        <end position="855"/>
    </location>
</feature>
<feature type="compositionally biased region" description="Low complexity" evidence="11">
    <location>
        <begin position="148"/>
        <end position="160"/>
    </location>
</feature>
<evidence type="ECO:0000313" key="13">
    <source>
        <dbReference type="EMBL" id="KAG5673828.1"/>
    </source>
</evidence>
<dbReference type="Proteomes" id="UP001107558">
    <property type="component" value="Chromosome 3"/>
</dbReference>
<dbReference type="Gene3D" id="3.30.160.60">
    <property type="entry name" value="Classic Zinc Finger"/>
    <property type="match status" value="2"/>
</dbReference>
<evidence type="ECO:0000256" key="7">
    <source>
        <dbReference type="ARBA" id="ARBA00023125"/>
    </source>
</evidence>
<feature type="domain" description="C2H2-type" evidence="12">
    <location>
        <begin position="224"/>
        <end position="251"/>
    </location>
</feature>
<evidence type="ECO:0000256" key="3">
    <source>
        <dbReference type="ARBA" id="ARBA00022737"/>
    </source>
</evidence>
<gene>
    <name evidence="13" type="ORF">PVAND_003842</name>
</gene>
<dbReference type="PANTHER" id="PTHR46105">
    <property type="entry name" value="AGAP004733-PA"/>
    <property type="match status" value="1"/>
</dbReference>
<evidence type="ECO:0000313" key="14">
    <source>
        <dbReference type="Proteomes" id="UP001107558"/>
    </source>
</evidence>
<feature type="domain" description="C2H2-type" evidence="12">
    <location>
        <begin position="252"/>
        <end position="275"/>
    </location>
</feature>
<evidence type="ECO:0000256" key="5">
    <source>
        <dbReference type="ARBA" id="ARBA00022833"/>
    </source>
</evidence>
<feature type="region of interest" description="Disordered" evidence="11">
    <location>
        <begin position="123"/>
        <end position="169"/>
    </location>
</feature>
<dbReference type="GO" id="GO:0000981">
    <property type="term" value="F:DNA-binding transcription factor activity, RNA polymerase II-specific"/>
    <property type="evidence" value="ECO:0007669"/>
    <property type="project" value="TreeGrafter"/>
</dbReference>
<sequence length="1017" mass="115157">MTTLVPTSQNQPGTTTSSTTGVESYEDMFKEITRKLYGDESAHGLYPINNSQVAQLAQTPSAPPEGERSFTTLVSDRNLAQLEYEGVIQTDVSSNFKSEDHLSTAFGLAALMHNGFPPPAVFPVSNVNSSSTKQTAQSNGATSDDQRQWTQQQTSQQNHSQQDETLWTPNKATNVYTQKLFKIKTKQEPNTNEIIINATSASTSATTSSLTNVKSEVQQVQKRYSCSVCPYSTDRRDLFTRHENIHKEEKPFHCYACLKQFNRADHVKKHFLRMHREMDYDINKTRRYPPSSKQIVNLNNNNNNNNSGSNNKSSNNFTFYNQQQSTEPPQVPQQTTTINIPSFTQQQHQTTSSAQQPQQSHNSHSIEHVIQTNTNNQQNTVNQTTVQTVAINIKHEKTGQKNPQKAKGEKRFMCCYCSWSGADNWGLKRHLNTHTKPFVCLLCDYKAARSERLTTHILKVHNKKACNKCSFFADDQAQLTQHQIDTHQNETRPARLSNTTTTTTTNNQLSTQAIVPNQVINQPILSVNTSSSNIAGTGNVLRTLTNTFVPNIQTTSSNNVFGTLNSSLNNGVSTIYTTSNTNNIVEQINHHLTSNNWRTSSTLNNTSNQNIVRNQQTSNTLTFTNSTGTHSAKRKSGAERLFAYFEADDSEDLELDYARQLQMQALSRNTSCVAQDFHNAGGENTTSSKSIIQQPAKGVNSVSCNINRDINLNGTIGQQQLLQQNKKLNNNNKAMSPVDQFSSPPATLELITNSIKRRRKSSSSNDKENVNELLTKQLSFLKQQHQLFLQNLNASHMSDEERLKAISDINEIFESMYRNSLTIISSMENETKFTKIQSPTKTKTESQSQNDSSEGSCEKVLDDYKLPAFLRNNKEITVIMDTNKTRSKVAMIEDQNPCEVRKNRKQLKPKKIEKEGQQQQQQDIAVIKADVNDKHTDDSRISNINNLRDKHMLKLVTKKRCCYLCRNKSIDTQKNTKESLLLHNLWRHAPKKLECHRCEMRFNKLYKLKLHKTLKKH</sequence>
<comment type="subcellular location">
    <subcellularLocation>
        <location evidence="1">Nucleus</location>
    </subcellularLocation>
</comment>
<evidence type="ECO:0000256" key="10">
    <source>
        <dbReference type="PROSITE-ProRule" id="PRU00042"/>
    </source>
</evidence>
<protein>
    <recommendedName>
        <fullName evidence="12">C2H2-type domain-containing protein</fullName>
    </recommendedName>
</protein>
<keyword evidence="14" id="KW-1185">Reference proteome</keyword>
<feature type="compositionally biased region" description="Polar residues" evidence="11">
    <location>
        <begin position="125"/>
        <end position="141"/>
    </location>
</feature>
<evidence type="ECO:0000256" key="2">
    <source>
        <dbReference type="ARBA" id="ARBA00022723"/>
    </source>
</evidence>
<dbReference type="EMBL" id="JADBJN010000003">
    <property type="protein sequence ID" value="KAG5673828.1"/>
    <property type="molecule type" value="Genomic_DNA"/>
</dbReference>
<proteinExistence type="predicted"/>
<keyword evidence="6" id="KW-0805">Transcription regulation</keyword>
<evidence type="ECO:0000256" key="11">
    <source>
        <dbReference type="SAM" id="MobiDB-lite"/>
    </source>
</evidence>
<keyword evidence="5" id="KW-0862">Zinc</keyword>
<name>A0A9J6BVA3_POLVA</name>
<dbReference type="GO" id="GO:0005634">
    <property type="term" value="C:nucleus"/>
    <property type="evidence" value="ECO:0007669"/>
    <property type="project" value="UniProtKB-SubCell"/>
</dbReference>
<feature type="region of interest" description="Disordered" evidence="11">
    <location>
        <begin position="1"/>
        <end position="22"/>
    </location>
</feature>